<dbReference type="Pfam" id="PF12697">
    <property type="entry name" value="Abhydrolase_6"/>
    <property type="match status" value="1"/>
</dbReference>
<dbReference type="PANTHER" id="PTHR37017">
    <property type="entry name" value="AB HYDROLASE-1 DOMAIN-CONTAINING PROTEIN-RELATED"/>
    <property type="match status" value="1"/>
</dbReference>
<dbReference type="GO" id="GO:0003824">
    <property type="term" value="F:catalytic activity"/>
    <property type="evidence" value="ECO:0007669"/>
    <property type="project" value="UniProtKB-ARBA"/>
</dbReference>
<proteinExistence type="predicted"/>
<evidence type="ECO:0000313" key="2">
    <source>
        <dbReference type="EMBL" id="PKV91531.1"/>
    </source>
</evidence>
<name>A0A2N3WCC0_9PSEU</name>
<dbReference type="InterPro" id="IPR052897">
    <property type="entry name" value="Sec-Metab_Biosynth_Hydrolase"/>
</dbReference>
<dbReference type="RefSeq" id="WP_101435576.1">
    <property type="nucleotide sequence ID" value="NZ_PJMY01000003.1"/>
</dbReference>
<evidence type="ECO:0000313" key="3">
    <source>
        <dbReference type="Proteomes" id="UP000233750"/>
    </source>
</evidence>
<dbReference type="InterPro" id="IPR029058">
    <property type="entry name" value="AB_hydrolase_fold"/>
</dbReference>
<dbReference type="PANTHER" id="PTHR37017:SF11">
    <property type="entry name" value="ESTERASE_LIPASE_THIOESTERASE DOMAIN-CONTAINING PROTEIN"/>
    <property type="match status" value="1"/>
</dbReference>
<dbReference type="EMBL" id="PJMY01000003">
    <property type="protein sequence ID" value="PKV91531.1"/>
    <property type="molecule type" value="Genomic_DNA"/>
</dbReference>
<dbReference type="OrthoDB" id="9814966at2"/>
<evidence type="ECO:0000259" key="1">
    <source>
        <dbReference type="Pfam" id="PF12697"/>
    </source>
</evidence>
<dbReference type="InterPro" id="IPR000073">
    <property type="entry name" value="AB_hydrolase_1"/>
</dbReference>
<keyword evidence="3" id="KW-1185">Reference proteome</keyword>
<gene>
    <name evidence="2" type="ORF">ATK30_2307</name>
</gene>
<organism evidence="2 3">
    <name type="scientific">Amycolatopsis echigonensis</name>
    <dbReference type="NCBI Taxonomy" id="2576905"/>
    <lineage>
        <taxon>Bacteria</taxon>
        <taxon>Bacillati</taxon>
        <taxon>Actinomycetota</taxon>
        <taxon>Actinomycetes</taxon>
        <taxon>Pseudonocardiales</taxon>
        <taxon>Pseudonocardiaceae</taxon>
        <taxon>Amycolatopsis</taxon>
    </lineage>
</organism>
<accession>A0A2N3WCC0</accession>
<sequence>MAEIVLVHGAWSDGSAWLDVIPALHRQGHRVRAAHLPMTSLADDIAEVRREVTTFSGPVMLAAHSYGGAVISGAAKDNPQVSALTYFAAYVPDEGETVPSMNALFPGAPGKDVVMSHENGWSSLDPDRFHYALAADVASDRAAALAAVQRRARAECFLAPAGPGAWRDLPTGYAVSTEDRILNPDLQRWFAERAGADCVELSASHYSLLSQPEAVATMIDKIAARSE</sequence>
<dbReference type="Gene3D" id="3.40.50.1820">
    <property type="entry name" value="alpha/beta hydrolase"/>
    <property type="match status" value="1"/>
</dbReference>
<dbReference type="Proteomes" id="UP000233750">
    <property type="component" value="Unassembled WGS sequence"/>
</dbReference>
<dbReference type="SUPFAM" id="SSF53474">
    <property type="entry name" value="alpha/beta-Hydrolases"/>
    <property type="match status" value="1"/>
</dbReference>
<dbReference type="AlphaFoldDB" id="A0A2N3WCC0"/>
<comment type="caution">
    <text evidence="2">The sequence shown here is derived from an EMBL/GenBank/DDBJ whole genome shotgun (WGS) entry which is preliminary data.</text>
</comment>
<protein>
    <submittedName>
        <fullName evidence="2">Pimeloyl-ACP methyl ester carboxylesterase</fullName>
    </submittedName>
</protein>
<feature type="domain" description="AB hydrolase-1" evidence="1">
    <location>
        <begin position="4"/>
        <end position="216"/>
    </location>
</feature>
<reference evidence="2 3" key="1">
    <citation type="submission" date="2017-12" db="EMBL/GenBank/DDBJ databases">
        <title>Sequencing the genomes of 1000 Actinobacteria strains.</title>
        <authorList>
            <person name="Klenk H.-P."/>
        </authorList>
    </citation>
    <scope>NUCLEOTIDE SEQUENCE [LARGE SCALE GENOMIC DNA]</scope>
    <source>
        <strain evidence="2 3">DSM 45165</strain>
    </source>
</reference>